<gene>
    <name evidence="5" type="ORF">F383_10162</name>
</gene>
<dbReference type="AlphaFoldDB" id="A0A0B0MUS2"/>
<feature type="compositionally biased region" description="Basic and acidic residues" evidence="3">
    <location>
        <begin position="566"/>
        <end position="577"/>
    </location>
</feature>
<keyword evidence="5" id="KW-0067">ATP-binding</keyword>
<dbReference type="Proteomes" id="UP000032142">
    <property type="component" value="Unassembled WGS sequence"/>
</dbReference>
<comment type="similarity">
    <text evidence="1">Belongs to the ClpA/ClpB family.</text>
</comment>
<dbReference type="GO" id="GO:0008233">
    <property type="term" value="F:peptidase activity"/>
    <property type="evidence" value="ECO:0007669"/>
    <property type="project" value="UniProtKB-KW"/>
</dbReference>
<keyword evidence="5" id="KW-0378">Hydrolase</keyword>
<feature type="region of interest" description="Disordered" evidence="3">
    <location>
        <begin position="555"/>
        <end position="580"/>
    </location>
</feature>
<dbReference type="GO" id="GO:0006508">
    <property type="term" value="P:proteolysis"/>
    <property type="evidence" value="ECO:0007669"/>
    <property type="project" value="UniProtKB-KW"/>
</dbReference>
<accession>A0A0B0MUS2</accession>
<dbReference type="Gene3D" id="1.10.1780.10">
    <property type="entry name" value="Clp, N-terminal domain"/>
    <property type="match status" value="1"/>
</dbReference>
<reference evidence="6" key="1">
    <citation type="submission" date="2014-09" db="EMBL/GenBank/DDBJ databases">
        <authorList>
            <person name="Mudge J."/>
            <person name="Ramaraj T."/>
            <person name="Lindquist I.E."/>
            <person name="Bharti A.K."/>
            <person name="Sundararajan A."/>
            <person name="Cameron C.T."/>
            <person name="Woodward J.E."/>
            <person name="May G.D."/>
            <person name="Brubaker C."/>
            <person name="Broadhvest J."/>
            <person name="Wilkins T.A."/>
        </authorList>
    </citation>
    <scope>NUCLEOTIDE SEQUENCE</scope>
    <source>
        <strain evidence="6">cv. AKA8401</strain>
    </source>
</reference>
<feature type="domain" description="SMAX1-like nucleotide binding" evidence="4">
    <location>
        <begin position="51"/>
        <end position="217"/>
    </location>
</feature>
<feature type="compositionally biased region" description="Basic and acidic residues" evidence="3">
    <location>
        <begin position="469"/>
        <end position="478"/>
    </location>
</feature>
<dbReference type="EMBL" id="JRRC01437767">
    <property type="protein sequence ID" value="KHG05818.1"/>
    <property type="molecule type" value="Genomic_DNA"/>
</dbReference>
<dbReference type="InterPro" id="IPR027417">
    <property type="entry name" value="P-loop_NTPase"/>
</dbReference>
<name>A0A0B0MUS2_GOSAR</name>
<dbReference type="InterPro" id="IPR036628">
    <property type="entry name" value="Clp_N_dom_sf"/>
</dbReference>
<feature type="region of interest" description="Disordered" evidence="3">
    <location>
        <begin position="456"/>
        <end position="480"/>
    </location>
</feature>
<dbReference type="Pfam" id="PF23569">
    <property type="entry name" value="NBD_SMAX1"/>
    <property type="match status" value="1"/>
</dbReference>
<dbReference type="SUPFAM" id="SSF52540">
    <property type="entry name" value="P-loop containing nucleoside triphosphate hydrolases"/>
    <property type="match status" value="1"/>
</dbReference>
<dbReference type="Gene3D" id="3.40.50.300">
    <property type="entry name" value="P-loop containing nucleotide triphosphate hydrolases"/>
    <property type="match status" value="1"/>
</dbReference>
<feature type="region of interest" description="Disordered" evidence="3">
    <location>
        <begin position="337"/>
        <end position="360"/>
    </location>
</feature>
<dbReference type="InterPro" id="IPR058680">
    <property type="entry name" value="NBD_SMAX1-like"/>
</dbReference>
<evidence type="ECO:0000313" key="6">
    <source>
        <dbReference type="Proteomes" id="UP000032142"/>
    </source>
</evidence>
<dbReference type="PANTHER" id="PTHR43572">
    <property type="entry name" value="CHAPERONE PROTEIN CLPD, CHLOROPLASTIC"/>
    <property type="match status" value="1"/>
</dbReference>
<evidence type="ECO:0000313" key="5">
    <source>
        <dbReference type="EMBL" id="KHG05818.1"/>
    </source>
</evidence>
<evidence type="ECO:0000256" key="2">
    <source>
        <dbReference type="ARBA" id="ARBA00022737"/>
    </source>
</evidence>
<dbReference type="GO" id="GO:0005524">
    <property type="term" value="F:ATP binding"/>
    <property type="evidence" value="ECO:0007669"/>
    <property type="project" value="UniProtKB-KW"/>
</dbReference>
<feature type="compositionally biased region" description="Low complexity" evidence="3">
    <location>
        <begin position="344"/>
        <end position="356"/>
    </location>
</feature>
<proteinExistence type="inferred from homology"/>
<comment type="caution">
    <text evidence="5">The sequence shown here is derived from an EMBL/GenBank/DDBJ whole genome shotgun (WGS) entry which is preliminary data.</text>
</comment>
<organism evidence="5 6">
    <name type="scientific">Gossypium arboreum</name>
    <name type="common">Tree cotton</name>
    <name type="synonym">Gossypium nanking</name>
    <dbReference type="NCBI Taxonomy" id="29729"/>
    <lineage>
        <taxon>Eukaryota</taxon>
        <taxon>Viridiplantae</taxon>
        <taxon>Streptophyta</taxon>
        <taxon>Embryophyta</taxon>
        <taxon>Tracheophyta</taxon>
        <taxon>Spermatophyta</taxon>
        <taxon>Magnoliopsida</taxon>
        <taxon>eudicotyledons</taxon>
        <taxon>Gunneridae</taxon>
        <taxon>Pentapetalae</taxon>
        <taxon>rosids</taxon>
        <taxon>malvids</taxon>
        <taxon>Malvales</taxon>
        <taxon>Malvaceae</taxon>
        <taxon>Malvoideae</taxon>
        <taxon>Gossypium</taxon>
    </lineage>
</organism>
<evidence type="ECO:0000256" key="3">
    <source>
        <dbReference type="SAM" id="MobiDB-lite"/>
    </source>
</evidence>
<dbReference type="PANTHER" id="PTHR43572:SF7">
    <property type="entry name" value="CLP R DOMAIN-CONTAINING PROTEIN"/>
    <property type="match status" value="1"/>
</dbReference>
<keyword evidence="5" id="KW-0645">Protease</keyword>
<evidence type="ECO:0000256" key="1">
    <source>
        <dbReference type="ARBA" id="ARBA00008675"/>
    </source>
</evidence>
<sequence length="621" mass="69842">MRAGVCTVQQALTAEAASLVKQALGLARRRGHAQVTPLHVASAMLASSTVHRRGNTVIIGESVAIAESVVRGVMDKFEKGQVSGDLRYLQFISFPLLSLRNLAKHEVEQKLVELKCLVKSYMARGVVLYLGDLKWVSEFWSTYGEQRRNYYSPVEHIIMELRRLVSGTKETGKLFLMGIATFRTYMKCKTGQASLESIWELYPLTISADSLSLSLNLERNKESIDSISWQLGEVEANKNHSSFRDRLFNFDKKEAQSTSSLPSWLQNYKEESKMNPSHDKDSVNVKDLYKKWNSFSSASTDKDPCNSEEEALNLSWPVIFESKSSPKEHQFYISENDSKPDLLSNPNSSPNSASSSEAMEEDIDGLNAFKVVNAENMNILCNALEKKVPWQKDVIPEIVSTILECRSGMNKAKNWLNQREHKEETWLLFLGSDNEAKQKIARELARIIFGSQTSFASISPSNSGSDSNEDNKRKRDESGGNSYVLQRFGEALNENPHRVFLMEDMEQVDYCSMKSIKHAIETGKVTVSDGVTVPVMDAIVIFSCESFSSLSRACSSRKRPNCNDPEEIKEPEMEQEKNPSVSLDLNIAIGDNSEEDSSRTDDETGILKHVDKQIIFSVKER</sequence>
<evidence type="ECO:0000259" key="4">
    <source>
        <dbReference type="Pfam" id="PF23569"/>
    </source>
</evidence>
<protein>
    <submittedName>
        <fullName evidence="5">ATP-dependent Clp protease ATP-binding subunit ClpE</fullName>
    </submittedName>
</protein>
<feature type="compositionally biased region" description="Low complexity" evidence="3">
    <location>
        <begin position="457"/>
        <end position="466"/>
    </location>
</feature>
<keyword evidence="2" id="KW-0677">Repeat</keyword>
<keyword evidence="6" id="KW-1185">Reference proteome</keyword>
<keyword evidence="5" id="KW-0547">Nucleotide-binding</keyword>
<dbReference type="InterPro" id="IPR051650">
    <property type="entry name" value="SL_signaling_regulator"/>
</dbReference>